<dbReference type="Pfam" id="PF10291">
    <property type="entry name" value="muHD"/>
    <property type="match status" value="1"/>
</dbReference>
<feature type="compositionally biased region" description="Polar residues" evidence="2">
    <location>
        <begin position="1"/>
        <end position="20"/>
    </location>
</feature>
<dbReference type="STRING" id="246404.A0A507ESE4"/>
<feature type="region of interest" description="Disordered" evidence="2">
    <location>
        <begin position="1"/>
        <end position="26"/>
    </location>
</feature>
<dbReference type="SMART" id="SM00055">
    <property type="entry name" value="FCH"/>
    <property type="match status" value="1"/>
</dbReference>
<evidence type="ECO:0000313" key="5">
    <source>
        <dbReference type="Proteomes" id="UP000320333"/>
    </source>
</evidence>
<dbReference type="InterPro" id="IPR018808">
    <property type="entry name" value="Muniscin_C"/>
</dbReference>
<dbReference type="SUPFAM" id="SSF103657">
    <property type="entry name" value="BAR/IMD domain-like"/>
    <property type="match status" value="1"/>
</dbReference>
<feature type="compositionally biased region" description="Polar residues" evidence="2">
    <location>
        <begin position="303"/>
        <end position="320"/>
    </location>
</feature>
<dbReference type="PANTHER" id="PTHR23065:SF57">
    <property type="entry name" value="GROWTH ARREST-SPECIFIC PROTEIN 7"/>
    <property type="match status" value="1"/>
</dbReference>
<dbReference type="Pfam" id="PF00611">
    <property type="entry name" value="FCH"/>
    <property type="match status" value="1"/>
</dbReference>
<accession>A0A507ESE4</accession>
<dbReference type="AlphaFoldDB" id="A0A507ESE4"/>
<dbReference type="InterPro" id="IPR001060">
    <property type="entry name" value="FCH_dom"/>
</dbReference>
<dbReference type="GO" id="GO:0005886">
    <property type="term" value="C:plasma membrane"/>
    <property type="evidence" value="ECO:0007669"/>
    <property type="project" value="TreeGrafter"/>
</dbReference>
<protein>
    <recommendedName>
        <fullName evidence="3">MHD domain-containing protein</fullName>
    </recommendedName>
</protein>
<keyword evidence="5" id="KW-1185">Reference proteome</keyword>
<feature type="domain" description="MHD" evidence="3">
    <location>
        <begin position="424"/>
        <end position="699"/>
    </location>
</feature>
<dbReference type="GO" id="GO:0005905">
    <property type="term" value="C:clathrin-coated pit"/>
    <property type="evidence" value="ECO:0007669"/>
    <property type="project" value="TreeGrafter"/>
</dbReference>
<dbReference type="PROSITE" id="PS51072">
    <property type="entry name" value="MHD"/>
    <property type="match status" value="1"/>
</dbReference>
<dbReference type="InterPro" id="IPR028565">
    <property type="entry name" value="MHD"/>
</dbReference>
<dbReference type="GO" id="GO:0048268">
    <property type="term" value="P:clathrin coat assembly"/>
    <property type="evidence" value="ECO:0007669"/>
    <property type="project" value="TreeGrafter"/>
</dbReference>
<evidence type="ECO:0000256" key="2">
    <source>
        <dbReference type="SAM" id="MobiDB-lite"/>
    </source>
</evidence>
<evidence type="ECO:0000256" key="1">
    <source>
        <dbReference type="ARBA" id="ARBA00022583"/>
    </source>
</evidence>
<organism evidence="4 5">
    <name type="scientific">Chytriomyces confervae</name>
    <dbReference type="NCBI Taxonomy" id="246404"/>
    <lineage>
        <taxon>Eukaryota</taxon>
        <taxon>Fungi</taxon>
        <taxon>Fungi incertae sedis</taxon>
        <taxon>Chytridiomycota</taxon>
        <taxon>Chytridiomycota incertae sedis</taxon>
        <taxon>Chytridiomycetes</taxon>
        <taxon>Chytridiales</taxon>
        <taxon>Chytriomycetaceae</taxon>
        <taxon>Chytriomyces</taxon>
    </lineage>
</organism>
<dbReference type="GO" id="GO:0072583">
    <property type="term" value="P:clathrin-dependent endocytosis"/>
    <property type="evidence" value="ECO:0007669"/>
    <property type="project" value="TreeGrafter"/>
</dbReference>
<proteinExistence type="predicted"/>
<dbReference type="Gene3D" id="1.20.1270.60">
    <property type="entry name" value="Arfaptin homology (AH) domain/BAR domain"/>
    <property type="match status" value="1"/>
</dbReference>
<sequence length="699" mass="75367">MVTKPTQQAEISQPPNTHQASADGLVPPRECIETATRRLKVCRAIDSEVAEFFRERVAIEVAYAKGLEQLSKRNLSVPNSELGGFADVWNKVLVSTAEEAQIHHRFAIGMSDKVSSPLTVRLDSDSDWKKQRTYEVELGKFLREFEMEEKRIKKDGGKGIGLFKNLKAKKAEDLSPENSRAIEAANRVFLDQIAPIFKKFEQMDKARKSSLNFNVTQFCEVFAAMVKPLSEIPDRLLVSAVAYDVEADRESFASVLGMGSAVSEQKLHQVPDAATPVQALAPDVADTPAPMVDAEGYTIVPNAGNSSNPPWAISNQAQDFDSSDEEDGADNNFEVSKIKVEISNKAIQDDPTSALDTMRSLAAALPSKKKVSRQPGSDLDSVSVPPALSIPYVAQTTETHNAGLDLFNEFFGSPAVPTAPSAQVPKLYGSIVETVNVLIREGAIEKLLLTGEIFISMPQASEAVTEGTKAKLSIHGTDAFANFIADETLATVYSGPEGKGLEVDLFKLSQLTATTSSNPAAALLAKYQVQVAEDDADYFAPILANPMWRCDASSAALLFAFQYNEDLITKLNLSDVRVLATLADGGDLGAVQMKPEGLWSPQKRSILWNVGTMESEVNNGDLSPRGSVLTSSSVGDGEPMKLMARFETSAPSSAGTISIQFRAEGGLLSGIDIDFGPEQFALLADVSKVIVSGKYACLA</sequence>
<dbReference type="GO" id="GO:0030136">
    <property type="term" value="C:clathrin-coated vesicle"/>
    <property type="evidence" value="ECO:0007669"/>
    <property type="project" value="TreeGrafter"/>
</dbReference>
<feature type="region of interest" description="Disordered" evidence="2">
    <location>
        <begin position="303"/>
        <end position="330"/>
    </location>
</feature>
<reference evidence="4 5" key="1">
    <citation type="journal article" date="2019" name="Sci. Rep.">
        <title>Comparative genomics of chytrid fungi reveal insights into the obligate biotrophic and pathogenic lifestyle of Synchytrium endobioticum.</title>
        <authorList>
            <person name="van de Vossenberg B.T.L.H."/>
            <person name="Warris S."/>
            <person name="Nguyen H.D.T."/>
            <person name="van Gent-Pelzer M.P.E."/>
            <person name="Joly D.L."/>
            <person name="van de Geest H.C."/>
            <person name="Bonants P.J.M."/>
            <person name="Smith D.S."/>
            <person name="Levesque C.A."/>
            <person name="van der Lee T.A.J."/>
        </authorList>
    </citation>
    <scope>NUCLEOTIDE SEQUENCE [LARGE SCALE GENOMIC DNA]</scope>
    <source>
        <strain evidence="4 5">CBS 675.73</strain>
    </source>
</reference>
<comment type="caution">
    <text evidence="4">The sequence shown here is derived from an EMBL/GenBank/DDBJ whole genome shotgun (WGS) entry which is preliminary data.</text>
</comment>
<evidence type="ECO:0000313" key="4">
    <source>
        <dbReference type="EMBL" id="TPX66774.1"/>
    </source>
</evidence>
<dbReference type="Proteomes" id="UP000320333">
    <property type="component" value="Unassembled WGS sequence"/>
</dbReference>
<keyword evidence="1" id="KW-0254">Endocytosis</keyword>
<gene>
    <name evidence="4" type="ORF">CcCBS67573_g07714</name>
</gene>
<name>A0A507ESE4_9FUNG</name>
<dbReference type="InterPro" id="IPR027267">
    <property type="entry name" value="AH/BAR_dom_sf"/>
</dbReference>
<evidence type="ECO:0000259" key="3">
    <source>
        <dbReference type="PROSITE" id="PS51072"/>
    </source>
</evidence>
<dbReference type="PANTHER" id="PTHR23065">
    <property type="entry name" value="PROLINE-SERINE-THREONINE PHOSPHATASE INTERACTING PROTEIN 1"/>
    <property type="match status" value="1"/>
</dbReference>
<dbReference type="OrthoDB" id="27823at2759"/>
<dbReference type="EMBL" id="QEAP01000426">
    <property type="protein sequence ID" value="TPX66774.1"/>
    <property type="molecule type" value="Genomic_DNA"/>
</dbReference>